<comment type="similarity">
    <text evidence="1 3">Belongs to the gamma-glutamylcyclotransferase family.</text>
</comment>
<sequence>SASLSHQLKRVFVYGTLKRNEPNHHWLTNKENGVSRFVAKGSTLIKFPLVIGTRYNIPFLLNKPGVGHHIEGEIYDVDELMFSKLDELEEYPNYYDREQQTIVTEQNNQFQCWLYLIRKYPERLLEKPLLSSYHNTEEQAYSERSVRDPSLPAKADLNY</sequence>
<dbReference type="SUPFAM" id="SSF110857">
    <property type="entry name" value="Gamma-glutamyl cyclotransferase-like"/>
    <property type="match status" value="1"/>
</dbReference>
<dbReference type="EMBL" id="CP012524">
    <property type="protein sequence ID" value="ALC42360.1"/>
    <property type="molecule type" value="Genomic_DNA"/>
</dbReference>
<evidence type="ECO:0000313" key="5">
    <source>
        <dbReference type="EMBL" id="ALC42360.1"/>
    </source>
</evidence>
<feature type="active site" description="Proton acceptor" evidence="2">
    <location>
        <position position="89"/>
    </location>
</feature>
<protein>
    <recommendedName>
        <fullName evidence="3">Gamma-glutamylcyclotransferase family protein</fullName>
    </recommendedName>
</protein>
<name>A0A0M4EI35_DROBS</name>
<dbReference type="STRING" id="30019.A0A0M4EI35"/>
<dbReference type="InterPro" id="IPR039126">
    <property type="entry name" value="GGACT"/>
</dbReference>
<evidence type="ECO:0000256" key="1">
    <source>
        <dbReference type="ARBA" id="ARBA00008861"/>
    </source>
</evidence>
<dbReference type="OMA" id="NEKLECW"/>
<feature type="domain" description="Gamma-glutamylcyclotransferase AIG2-like" evidence="4">
    <location>
        <begin position="11"/>
        <end position="127"/>
    </location>
</feature>
<dbReference type="PANTHER" id="PTHR12510:SF4">
    <property type="entry name" value="GAMMA-GLUTAMYLAMINECYCLOTRANSFERASE"/>
    <property type="match status" value="1"/>
</dbReference>
<evidence type="ECO:0000256" key="3">
    <source>
        <dbReference type="RuleBase" id="RU367036"/>
    </source>
</evidence>
<dbReference type="GO" id="GO:0061929">
    <property type="term" value="F:gamma-glutamylaminecyclotransferase activity"/>
    <property type="evidence" value="ECO:0007669"/>
    <property type="project" value="InterPro"/>
</dbReference>
<accession>A0A0M4EI35</accession>
<organism evidence="5 6">
    <name type="scientific">Drosophila busckii</name>
    <name type="common">Fruit fly</name>
    <dbReference type="NCBI Taxonomy" id="30019"/>
    <lineage>
        <taxon>Eukaryota</taxon>
        <taxon>Metazoa</taxon>
        <taxon>Ecdysozoa</taxon>
        <taxon>Arthropoda</taxon>
        <taxon>Hexapoda</taxon>
        <taxon>Insecta</taxon>
        <taxon>Pterygota</taxon>
        <taxon>Neoptera</taxon>
        <taxon>Endopterygota</taxon>
        <taxon>Diptera</taxon>
        <taxon>Brachycera</taxon>
        <taxon>Muscomorpha</taxon>
        <taxon>Ephydroidea</taxon>
        <taxon>Drosophilidae</taxon>
        <taxon>Drosophila</taxon>
    </lineage>
</organism>
<dbReference type="Pfam" id="PF06094">
    <property type="entry name" value="GGACT"/>
    <property type="match status" value="1"/>
</dbReference>
<dbReference type="InterPro" id="IPR013024">
    <property type="entry name" value="GGCT-like"/>
</dbReference>
<keyword evidence="6" id="KW-1185">Reference proteome</keyword>
<dbReference type="SMR" id="A0A0M4EI35"/>
<dbReference type="PANTHER" id="PTHR12510">
    <property type="entry name" value="TROPONIN C-AKIN-1 PROTEIN"/>
    <property type="match status" value="1"/>
</dbReference>
<dbReference type="Gene3D" id="3.10.490.10">
    <property type="entry name" value="Gamma-glutamyl cyclotransferase-like"/>
    <property type="match status" value="1"/>
</dbReference>
<proteinExistence type="inferred from homology"/>
<dbReference type="GO" id="GO:0005829">
    <property type="term" value="C:cytosol"/>
    <property type="evidence" value="ECO:0007669"/>
    <property type="project" value="TreeGrafter"/>
</dbReference>
<evidence type="ECO:0000259" key="4">
    <source>
        <dbReference type="Pfam" id="PF06094"/>
    </source>
</evidence>
<dbReference type="AlphaFoldDB" id="A0A0M4EI35"/>
<dbReference type="Proteomes" id="UP000494163">
    <property type="component" value="Chromosome 2R"/>
</dbReference>
<dbReference type="InterPro" id="IPR036568">
    <property type="entry name" value="GGCT-like_sf"/>
</dbReference>
<dbReference type="OrthoDB" id="113620at2759"/>
<gene>
    <name evidence="5" type="ORF">Dbus_chr2Rg1939</name>
</gene>
<reference evidence="5 6" key="1">
    <citation type="submission" date="2015-08" db="EMBL/GenBank/DDBJ databases">
        <title>Ancestral chromatin configuration constrains chromatin evolution on differentiating sex chromosomes in Drosophila.</title>
        <authorList>
            <person name="Zhou Q."/>
            <person name="Bachtrog D."/>
        </authorList>
    </citation>
    <scope>NUCLEOTIDE SEQUENCE [LARGE SCALE GENOMIC DNA]</scope>
    <source>
        <tissue evidence="5">Whole larvae</tissue>
    </source>
</reference>
<feature type="non-terminal residue" evidence="5">
    <location>
        <position position="1"/>
    </location>
</feature>
<evidence type="ECO:0000313" key="6">
    <source>
        <dbReference type="Proteomes" id="UP000494163"/>
    </source>
</evidence>
<dbReference type="InterPro" id="IPR009288">
    <property type="entry name" value="AIG2-like_dom"/>
</dbReference>
<dbReference type="CDD" id="cd06661">
    <property type="entry name" value="GGCT_like"/>
    <property type="match status" value="1"/>
</dbReference>
<evidence type="ECO:0000256" key="2">
    <source>
        <dbReference type="PIRSR" id="PIRSR639126-1"/>
    </source>
</evidence>